<feature type="compositionally biased region" description="Acidic residues" evidence="1">
    <location>
        <begin position="92"/>
        <end position="103"/>
    </location>
</feature>
<feature type="compositionally biased region" description="Basic and acidic residues" evidence="1">
    <location>
        <begin position="81"/>
        <end position="91"/>
    </location>
</feature>
<name>A0A7I8LEV4_SPIIN</name>
<keyword evidence="3" id="KW-1185">Reference proteome</keyword>
<feature type="compositionally biased region" description="Basic and acidic residues" evidence="1">
    <location>
        <begin position="482"/>
        <end position="507"/>
    </location>
</feature>
<dbReference type="AlphaFoldDB" id="A0A7I8LEV4"/>
<feature type="region of interest" description="Disordered" evidence="1">
    <location>
        <begin position="321"/>
        <end position="347"/>
    </location>
</feature>
<feature type="compositionally biased region" description="Basic and acidic residues" evidence="1">
    <location>
        <begin position="336"/>
        <end position="347"/>
    </location>
</feature>
<sequence>MDFGSTTKDFTRSAEAGEGDTIFARKRLRRVSFADTTAIHFFDRDEDVETPPDAKVGAEGSSQSGLGNEPLGFQGDGTDSEDTRSSPRRLEDGDDDDDEDGGDEHELFVRRYADSSSPCSTAGSVSSNDGDNLFGPVSTSFIRSGGLSEVSDDNNHDITLDSTAFSMHFSNILPLDDPSINSVESPRTPTGLSVTNDSEGFVLHSDAKKIPSRFGLLKANGYSSDMTLVAEYSNRYDYGKLSPTLQVLLAKVNETIQPQSRTDESKSLSSCKTLAEDPEASVSEKIRSSSDAVASTSIDDVYKAKPSTFVSADVSNININSSPSVRSQKHYSAGSHFRDETPENEHRSKISQVFSSDSPAQMTINDRSVSCSHEGRMHTPTGYQNTNRTLHSASEASISSLRTKRRQLLDDASRPFESEQKLSFSGVQSALSSKTKVIRDSERTSLIKNCNAEFENFEIEESVRSKSRSQLSARDYRLHGLKSMEDDNGSKGCGKRLDTSADRRDEQGMDTAGMGASTEMDHEIHVDRPVTPGNIRRSIRDAEKNVLFESSKQAEEIIQMPQSGIRKDVKARNFDNFTEKHASSPASSYSREQILDILESAHAGSTFRTFISSPKSILGQKLSVQKGQCFTPLVNDSVKLNSLLNEKKSETPISHILTRIVESTRLPFSQLANRLDLPELDALEDLVCQLKNARKYETLCSHIQTTLVCKMSSSFALSEIRLLKETLLYEQARLQLRSIKHDRLLKKSQELQSRIHDISKLRLSFMQLMGKQLDVVPATAPKYVSQVIDPYVYSSSCFDFYPVAEEHDKAASMRQKLEEMDEKIKSLIKFFGAHYNVNGTLSHDELIKVISDHFRKWNDRRTVCQRLQLWKLVDVMNQTDQCDILLNYCDFFSHRFTISFTPASRFGVDLSMNDGNIEKSFPNMRAPTAFHAVFNESKRNRRLSSMRCFQNEIQAASFILGNLLDVLEELQSAQVLVSSLMSTTFSALSDGQLDLQLQFVDLKTGRKVVLALDMTDLNCAVYPSEPSELRVAVLCSPAAPEDVAAAVRSLKGGRPALLRLCRRVSQLIQG</sequence>
<proteinExistence type="predicted"/>
<dbReference type="PANTHER" id="PTHR35707:SF1">
    <property type="entry name" value="SPC7 KINETOCHORE PROTEIN DOMAIN-CONTAINING PROTEIN"/>
    <property type="match status" value="1"/>
</dbReference>
<dbReference type="EMBL" id="LR746277">
    <property type="protein sequence ID" value="CAA7407808.1"/>
    <property type="molecule type" value="Genomic_DNA"/>
</dbReference>
<feature type="compositionally biased region" description="Basic and acidic residues" evidence="1">
    <location>
        <begin position="104"/>
        <end position="113"/>
    </location>
</feature>
<dbReference type="PANTHER" id="PTHR35707">
    <property type="entry name" value="OS06G0608100 PROTEIN"/>
    <property type="match status" value="1"/>
</dbReference>
<feature type="region of interest" description="Disordered" evidence="1">
    <location>
        <begin position="40"/>
        <end position="133"/>
    </location>
</feature>
<reference evidence="2" key="1">
    <citation type="submission" date="2020-02" db="EMBL/GenBank/DDBJ databases">
        <authorList>
            <person name="Scholz U."/>
            <person name="Mascher M."/>
            <person name="Fiebig A."/>
        </authorList>
    </citation>
    <scope>NUCLEOTIDE SEQUENCE</scope>
</reference>
<protein>
    <submittedName>
        <fullName evidence="2">Uncharacterized protein</fullName>
    </submittedName>
</protein>
<gene>
    <name evidence="2" type="ORF">SI8410_14018486</name>
</gene>
<evidence type="ECO:0000256" key="1">
    <source>
        <dbReference type="SAM" id="MobiDB-lite"/>
    </source>
</evidence>
<feature type="region of interest" description="Disordered" evidence="1">
    <location>
        <begin position="1"/>
        <end position="21"/>
    </location>
</feature>
<feature type="region of interest" description="Disordered" evidence="1">
    <location>
        <begin position="258"/>
        <end position="290"/>
    </location>
</feature>
<dbReference type="Proteomes" id="UP000663760">
    <property type="component" value="Chromosome 14"/>
</dbReference>
<organism evidence="2 3">
    <name type="scientific">Spirodela intermedia</name>
    <name type="common">Intermediate duckweed</name>
    <dbReference type="NCBI Taxonomy" id="51605"/>
    <lineage>
        <taxon>Eukaryota</taxon>
        <taxon>Viridiplantae</taxon>
        <taxon>Streptophyta</taxon>
        <taxon>Embryophyta</taxon>
        <taxon>Tracheophyta</taxon>
        <taxon>Spermatophyta</taxon>
        <taxon>Magnoliopsida</taxon>
        <taxon>Liliopsida</taxon>
        <taxon>Araceae</taxon>
        <taxon>Lemnoideae</taxon>
        <taxon>Spirodela</taxon>
    </lineage>
</organism>
<feature type="compositionally biased region" description="Polar residues" evidence="1">
    <location>
        <begin position="114"/>
        <end position="130"/>
    </location>
</feature>
<accession>A0A7I8LEV4</accession>
<evidence type="ECO:0000313" key="2">
    <source>
        <dbReference type="EMBL" id="CAA7407808.1"/>
    </source>
</evidence>
<dbReference type="OrthoDB" id="1929367at2759"/>
<feature type="region of interest" description="Disordered" evidence="1">
    <location>
        <begin position="482"/>
        <end position="509"/>
    </location>
</feature>
<evidence type="ECO:0000313" key="3">
    <source>
        <dbReference type="Proteomes" id="UP000663760"/>
    </source>
</evidence>